<feature type="transmembrane region" description="Helical" evidence="6">
    <location>
        <begin position="39"/>
        <end position="60"/>
    </location>
</feature>
<name>A0A9W9F9I2_9EURO</name>
<keyword evidence="4 6" id="KW-0472">Membrane</keyword>
<reference evidence="8" key="2">
    <citation type="journal article" date="2023" name="IMA Fungus">
        <title>Comparative genomic study of the Penicillium genus elucidates a diverse pangenome and 15 lateral gene transfer events.</title>
        <authorList>
            <person name="Petersen C."/>
            <person name="Sorensen T."/>
            <person name="Nielsen M.R."/>
            <person name="Sondergaard T.E."/>
            <person name="Sorensen J.L."/>
            <person name="Fitzpatrick D.A."/>
            <person name="Frisvad J.C."/>
            <person name="Nielsen K.L."/>
        </authorList>
    </citation>
    <scope>NUCLEOTIDE SEQUENCE</scope>
    <source>
        <strain evidence="8">IBT 34128</strain>
    </source>
</reference>
<feature type="transmembrane region" description="Helical" evidence="6">
    <location>
        <begin position="7"/>
        <end position="27"/>
    </location>
</feature>
<keyword evidence="9" id="KW-1185">Reference proteome</keyword>
<dbReference type="PANTHER" id="PTHR37451">
    <property type="entry name" value="MARVEL DOMAIN"/>
    <property type="match status" value="1"/>
</dbReference>
<feature type="compositionally biased region" description="Polar residues" evidence="5">
    <location>
        <begin position="154"/>
        <end position="169"/>
    </location>
</feature>
<evidence type="ECO:0000256" key="2">
    <source>
        <dbReference type="ARBA" id="ARBA00022692"/>
    </source>
</evidence>
<protein>
    <recommendedName>
        <fullName evidence="7">MARVEL domain-containing protein</fullName>
    </recommendedName>
</protein>
<comment type="caution">
    <text evidence="8">The sequence shown here is derived from an EMBL/GenBank/DDBJ whole genome shotgun (WGS) entry which is preliminary data.</text>
</comment>
<reference evidence="8" key="1">
    <citation type="submission" date="2022-11" db="EMBL/GenBank/DDBJ databases">
        <authorList>
            <person name="Petersen C."/>
        </authorList>
    </citation>
    <scope>NUCLEOTIDE SEQUENCE</scope>
    <source>
        <strain evidence="8">IBT 34128</strain>
    </source>
</reference>
<gene>
    <name evidence="8" type="ORF">NUU61_005412</name>
</gene>
<dbReference type="GO" id="GO:0016020">
    <property type="term" value="C:membrane"/>
    <property type="evidence" value="ECO:0007669"/>
    <property type="project" value="UniProtKB-SubCell"/>
</dbReference>
<dbReference type="OrthoDB" id="2117453at2759"/>
<evidence type="ECO:0000259" key="7">
    <source>
        <dbReference type="Pfam" id="PF01284"/>
    </source>
</evidence>
<keyword evidence="3 6" id="KW-1133">Transmembrane helix</keyword>
<proteinExistence type="predicted"/>
<dbReference type="EMBL" id="JAPMSZ010000007">
    <property type="protein sequence ID" value="KAJ5096056.1"/>
    <property type="molecule type" value="Genomic_DNA"/>
</dbReference>
<dbReference type="GeneID" id="81395162"/>
<dbReference type="PANTHER" id="PTHR37451:SF1">
    <property type="entry name" value="MARVEL DOMAIN-CONTAINING PROTEIN"/>
    <property type="match status" value="1"/>
</dbReference>
<dbReference type="RefSeq" id="XP_056511607.1">
    <property type="nucleotide sequence ID" value="XM_056655994.1"/>
</dbReference>
<dbReference type="InterPro" id="IPR008253">
    <property type="entry name" value="Marvel"/>
</dbReference>
<evidence type="ECO:0000313" key="9">
    <source>
        <dbReference type="Proteomes" id="UP001141434"/>
    </source>
</evidence>
<dbReference type="Pfam" id="PF01284">
    <property type="entry name" value="MARVEL"/>
    <property type="match status" value="1"/>
</dbReference>
<evidence type="ECO:0000256" key="3">
    <source>
        <dbReference type="ARBA" id="ARBA00022989"/>
    </source>
</evidence>
<dbReference type="Proteomes" id="UP001141434">
    <property type="component" value="Unassembled WGS sequence"/>
</dbReference>
<organism evidence="8 9">
    <name type="scientific">Penicillium alfredii</name>
    <dbReference type="NCBI Taxonomy" id="1506179"/>
    <lineage>
        <taxon>Eukaryota</taxon>
        <taxon>Fungi</taxon>
        <taxon>Dikarya</taxon>
        <taxon>Ascomycota</taxon>
        <taxon>Pezizomycotina</taxon>
        <taxon>Eurotiomycetes</taxon>
        <taxon>Eurotiomycetidae</taxon>
        <taxon>Eurotiales</taxon>
        <taxon>Aspergillaceae</taxon>
        <taxon>Penicillium</taxon>
    </lineage>
</organism>
<keyword evidence="2 6" id="KW-0812">Transmembrane</keyword>
<sequence length="169" mass="18503">MLSWVYPLRVVQAIFALATIGVTAYVIGSLYSEWSFSNVVYFMLFNGCWTTAIAVPYLGMAPLWLPRFSHEFVIPAMEIITGGLWFSGFIAMAALIPGPGSCNFPSCHALQAQIVIAAVEWAMFAVTNYFAVLDLVNSRRGRKQENDQPVAEVNAQSGVSGQQNGQETV</sequence>
<evidence type="ECO:0000256" key="1">
    <source>
        <dbReference type="ARBA" id="ARBA00004141"/>
    </source>
</evidence>
<feature type="transmembrane region" description="Helical" evidence="6">
    <location>
        <begin position="114"/>
        <end position="136"/>
    </location>
</feature>
<evidence type="ECO:0000256" key="5">
    <source>
        <dbReference type="SAM" id="MobiDB-lite"/>
    </source>
</evidence>
<accession>A0A9W9F9I2</accession>
<evidence type="ECO:0000256" key="6">
    <source>
        <dbReference type="SAM" id="Phobius"/>
    </source>
</evidence>
<evidence type="ECO:0000256" key="4">
    <source>
        <dbReference type="ARBA" id="ARBA00023136"/>
    </source>
</evidence>
<dbReference type="AlphaFoldDB" id="A0A9W9F9I2"/>
<feature type="transmembrane region" description="Helical" evidence="6">
    <location>
        <begin position="72"/>
        <end position="94"/>
    </location>
</feature>
<feature type="domain" description="MARVEL" evidence="7">
    <location>
        <begin position="6"/>
        <end position="129"/>
    </location>
</feature>
<feature type="region of interest" description="Disordered" evidence="5">
    <location>
        <begin position="144"/>
        <end position="169"/>
    </location>
</feature>
<evidence type="ECO:0000313" key="8">
    <source>
        <dbReference type="EMBL" id="KAJ5096056.1"/>
    </source>
</evidence>
<comment type="subcellular location">
    <subcellularLocation>
        <location evidence="1">Membrane</location>
        <topology evidence="1">Multi-pass membrane protein</topology>
    </subcellularLocation>
</comment>